<dbReference type="EMBL" id="LIAE01008137">
    <property type="protein sequence ID" value="PAV75296.1"/>
    <property type="molecule type" value="Genomic_DNA"/>
</dbReference>
<accession>A0A2A2KMS3</accession>
<dbReference type="InterPro" id="IPR058533">
    <property type="entry name" value="Cation_efflux_TM"/>
</dbReference>
<comment type="similarity">
    <text evidence="2">Belongs to the cation diffusion facilitator (CDF) transporter (TC 2.A.4) family. SLC30A subfamily.</text>
</comment>
<evidence type="ECO:0000256" key="1">
    <source>
        <dbReference type="ARBA" id="ARBA00004127"/>
    </source>
</evidence>
<proteinExistence type="inferred from homology"/>
<feature type="transmembrane region" description="Helical" evidence="9">
    <location>
        <begin position="329"/>
        <end position="346"/>
    </location>
</feature>
<feature type="region of interest" description="Disordered" evidence="8">
    <location>
        <begin position="193"/>
        <end position="214"/>
    </location>
</feature>
<dbReference type="Proteomes" id="UP000218231">
    <property type="component" value="Unassembled WGS sequence"/>
</dbReference>
<dbReference type="PANTHER" id="PTHR43840:SF13">
    <property type="entry name" value="CATION EFFLUX PROTEIN CYTOPLASMIC DOMAIN-CONTAINING PROTEIN"/>
    <property type="match status" value="1"/>
</dbReference>
<dbReference type="FunFam" id="1.20.1510.10:FF:000005">
    <property type="entry name" value="Putative Cation diffusion facilitator 1"/>
    <property type="match status" value="1"/>
</dbReference>
<dbReference type="SUPFAM" id="SSF160240">
    <property type="entry name" value="Cation efflux protein cytoplasmic domain-like"/>
    <property type="match status" value="1"/>
</dbReference>
<feature type="domain" description="Cation efflux protein cytoplasmic" evidence="11">
    <location>
        <begin position="503"/>
        <end position="577"/>
    </location>
</feature>
<dbReference type="GO" id="GO:0016020">
    <property type="term" value="C:membrane"/>
    <property type="evidence" value="ECO:0007669"/>
    <property type="project" value="InterPro"/>
</dbReference>
<dbReference type="Gene3D" id="1.20.1510.10">
    <property type="entry name" value="Cation efflux protein transmembrane domain"/>
    <property type="match status" value="1"/>
</dbReference>
<dbReference type="Pfam" id="PF01545">
    <property type="entry name" value="Cation_efflux"/>
    <property type="match status" value="1"/>
</dbReference>
<keyword evidence="13" id="KW-1185">Reference proteome</keyword>
<dbReference type="InterPro" id="IPR050291">
    <property type="entry name" value="CDF_Transporter"/>
</dbReference>
<keyword evidence="5 9" id="KW-1133">Transmembrane helix</keyword>
<feature type="compositionally biased region" description="Low complexity" evidence="8">
    <location>
        <begin position="125"/>
        <end position="139"/>
    </location>
</feature>
<feature type="compositionally biased region" description="Low complexity" evidence="8">
    <location>
        <begin position="30"/>
        <end position="43"/>
    </location>
</feature>
<gene>
    <name evidence="12" type="ORF">WR25_03656</name>
</gene>
<sequence>MSSEQSQPPAVSDAVLDSQPIPSSPRSHSHVILPSSSSTVQKSKQQDEDAQEQSNAAKENIPINNSNSQQKSGSGMFGLYEEEQQVEQSAERNTNNEDRPSFKSTPALRSVSCPKGPIFSSKAVTSPQLSRQQLSTSTSNIGNSSPPQQNSSIVLINGEPTKKPKKVVSDYYKKQNELLENFKNDSEQIQVFQKTRTRQRLQSSTSTDAGDLMGSNTGLAKVPNEDDFGQLTAPLLQQNDKMDEPTIAIRSLTPSSAILEVPEDDADTQSNSSMMARHHAAQAKENAKSKTASRLANITFLVNLTLLLAKVTASLLSGSISIISSMVDSLVDLTSGFVISISSCLIKKRDPYLYPRGRTRLEPLSLILISVIMGMASVQLIIQAGYRIHDAVMWDLHKIGQPPTLDVEWPTVGIMVATICIKFTLFCVCQKYKSDPSIAVLAMDHRNDCVSNSVALACAWLGKKFWYYLDPIGAILVSLYILFTWVKTGREYMIKLSGRSAKPDFINRIIKVCIDHDERISALDTVFVYHYGTKFLVEVHIVLDENMPLKIAHDISETLQINIESLPEVERAFVHTDYDYEHRPQDEHKIV</sequence>
<dbReference type="OrthoDB" id="78296at2759"/>
<dbReference type="InterPro" id="IPR036837">
    <property type="entry name" value="Cation_efflux_CTD_sf"/>
</dbReference>
<dbReference type="SUPFAM" id="SSF161111">
    <property type="entry name" value="Cation efflux protein transmembrane domain-like"/>
    <property type="match status" value="1"/>
</dbReference>
<dbReference type="Gene3D" id="3.30.70.1350">
    <property type="entry name" value="Cation efflux protein, cytoplasmic domain"/>
    <property type="match status" value="1"/>
</dbReference>
<dbReference type="Pfam" id="PF16916">
    <property type="entry name" value="ZT_dimer"/>
    <property type="match status" value="1"/>
</dbReference>
<protein>
    <submittedName>
        <fullName evidence="12">Uncharacterized protein</fullName>
    </submittedName>
</protein>
<dbReference type="FunFam" id="3.30.70.1350:FF:000001">
    <property type="entry name" value="Metal tolerance protein 11"/>
    <property type="match status" value="1"/>
</dbReference>
<keyword evidence="4 9" id="KW-0812">Transmembrane</keyword>
<dbReference type="InterPro" id="IPR027470">
    <property type="entry name" value="Cation_efflux_CTD"/>
</dbReference>
<dbReference type="PANTHER" id="PTHR43840">
    <property type="entry name" value="MITOCHONDRIAL METAL TRANSPORTER 1-RELATED"/>
    <property type="match status" value="1"/>
</dbReference>
<feature type="compositionally biased region" description="Low complexity" evidence="8">
    <location>
        <begin position="64"/>
        <end position="74"/>
    </location>
</feature>
<feature type="transmembrane region" description="Helical" evidence="9">
    <location>
        <begin position="465"/>
        <end position="486"/>
    </location>
</feature>
<reference evidence="12 13" key="1">
    <citation type="journal article" date="2017" name="Curr. Biol.">
        <title>Genome architecture and evolution of a unichromosomal asexual nematode.</title>
        <authorList>
            <person name="Fradin H."/>
            <person name="Zegar C."/>
            <person name="Gutwein M."/>
            <person name="Lucas J."/>
            <person name="Kovtun M."/>
            <person name="Corcoran D."/>
            <person name="Baugh L.R."/>
            <person name="Kiontke K."/>
            <person name="Gunsalus K."/>
            <person name="Fitch D.H."/>
            <person name="Piano F."/>
        </authorList>
    </citation>
    <scope>NUCLEOTIDE SEQUENCE [LARGE SCALE GENOMIC DNA]</scope>
    <source>
        <strain evidence="12">PF1309</strain>
    </source>
</reference>
<evidence type="ECO:0000259" key="11">
    <source>
        <dbReference type="Pfam" id="PF16916"/>
    </source>
</evidence>
<feature type="domain" description="Cation efflux protein transmembrane" evidence="10">
    <location>
        <begin position="298"/>
        <end position="491"/>
    </location>
</feature>
<organism evidence="12 13">
    <name type="scientific">Diploscapter pachys</name>
    <dbReference type="NCBI Taxonomy" id="2018661"/>
    <lineage>
        <taxon>Eukaryota</taxon>
        <taxon>Metazoa</taxon>
        <taxon>Ecdysozoa</taxon>
        <taxon>Nematoda</taxon>
        <taxon>Chromadorea</taxon>
        <taxon>Rhabditida</taxon>
        <taxon>Rhabditina</taxon>
        <taxon>Rhabditomorpha</taxon>
        <taxon>Rhabditoidea</taxon>
        <taxon>Rhabditidae</taxon>
        <taxon>Diploscapter</taxon>
    </lineage>
</organism>
<evidence type="ECO:0000256" key="8">
    <source>
        <dbReference type="SAM" id="MobiDB-lite"/>
    </source>
</evidence>
<name>A0A2A2KMS3_9BILA</name>
<evidence type="ECO:0000256" key="2">
    <source>
        <dbReference type="ARBA" id="ARBA00008873"/>
    </source>
</evidence>
<comment type="caution">
    <text evidence="12">The sequence shown here is derived from an EMBL/GenBank/DDBJ whole genome shotgun (WGS) entry which is preliminary data.</text>
</comment>
<evidence type="ECO:0000256" key="9">
    <source>
        <dbReference type="SAM" id="Phobius"/>
    </source>
</evidence>
<feature type="transmembrane region" description="Helical" evidence="9">
    <location>
        <begin position="298"/>
        <end position="323"/>
    </location>
</feature>
<evidence type="ECO:0000313" key="12">
    <source>
        <dbReference type="EMBL" id="PAV75296.1"/>
    </source>
</evidence>
<keyword evidence="3" id="KW-0813">Transport</keyword>
<dbReference type="GO" id="GO:0012505">
    <property type="term" value="C:endomembrane system"/>
    <property type="evidence" value="ECO:0007669"/>
    <property type="project" value="UniProtKB-SubCell"/>
</dbReference>
<evidence type="ECO:0000259" key="10">
    <source>
        <dbReference type="Pfam" id="PF01545"/>
    </source>
</evidence>
<comment type="subcellular location">
    <subcellularLocation>
        <location evidence="1">Endomembrane system</location>
        <topology evidence="1">Multi-pass membrane protein</topology>
    </subcellularLocation>
</comment>
<dbReference type="GO" id="GO:0008324">
    <property type="term" value="F:monoatomic cation transmembrane transporter activity"/>
    <property type="evidence" value="ECO:0007669"/>
    <property type="project" value="InterPro"/>
</dbReference>
<dbReference type="AlphaFoldDB" id="A0A2A2KMS3"/>
<evidence type="ECO:0000256" key="4">
    <source>
        <dbReference type="ARBA" id="ARBA00022692"/>
    </source>
</evidence>
<feature type="transmembrane region" description="Helical" evidence="9">
    <location>
        <begin position="366"/>
        <end position="386"/>
    </location>
</feature>
<keyword evidence="6" id="KW-0406">Ion transport</keyword>
<evidence type="ECO:0000256" key="6">
    <source>
        <dbReference type="ARBA" id="ARBA00023065"/>
    </source>
</evidence>
<dbReference type="InterPro" id="IPR002524">
    <property type="entry name" value="Cation_efflux"/>
</dbReference>
<dbReference type="InterPro" id="IPR027469">
    <property type="entry name" value="Cation_efflux_TMD_sf"/>
</dbReference>
<feature type="region of interest" description="Disordered" evidence="8">
    <location>
        <begin position="1"/>
        <end position="158"/>
    </location>
</feature>
<evidence type="ECO:0000256" key="7">
    <source>
        <dbReference type="ARBA" id="ARBA00023136"/>
    </source>
</evidence>
<evidence type="ECO:0000256" key="5">
    <source>
        <dbReference type="ARBA" id="ARBA00022989"/>
    </source>
</evidence>
<evidence type="ECO:0000256" key="3">
    <source>
        <dbReference type="ARBA" id="ARBA00022448"/>
    </source>
</evidence>
<keyword evidence="7 9" id="KW-0472">Membrane</keyword>
<feature type="compositionally biased region" description="Polar residues" evidence="8">
    <location>
        <begin position="140"/>
        <end position="154"/>
    </location>
</feature>
<dbReference type="NCBIfam" id="TIGR01297">
    <property type="entry name" value="CDF"/>
    <property type="match status" value="1"/>
</dbReference>
<evidence type="ECO:0000313" key="13">
    <source>
        <dbReference type="Proteomes" id="UP000218231"/>
    </source>
</evidence>